<evidence type="ECO:0000313" key="3">
    <source>
        <dbReference type="Proteomes" id="UP000515514"/>
    </source>
</evidence>
<dbReference type="AlphaFoldDB" id="A0A7G8PTA0"/>
<keyword evidence="1" id="KW-1133">Transmembrane helix</keyword>
<evidence type="ECO:0008006" key="4">
    <source>
        <dbReference type="Google" id="ProtNLM"/>
    </source>
</evidence>
<sequence>MDMLNKFDRIHFAARQNRWLRYFTIFCRILLAYAFITAGLIKVLDERFASGLSPLHPMGAYLEALHHTGYYYTFIGIAQIIAAVLLLIPRTVVLGAVLYFPIILNICILSLAVRFEGSYVTSPLMVLANLYILIWYYDRLKFILPFKQFPDSDILKKPEKYNNKFPFLFFTGVAVTFGIVILVFLYGNEVMPRNALADCKKQFSATEKESIGFKFCECIHIKGNTLTNCLEEYKADSLR</sequence>
<name>A0A7G8PTA0_9FLAO</name>
<evidence type="ECO:0000313" key="2">
    <source>
        <dbReference type="EMBL" id="QNJ97566.1"/>
    </source>
</evidence>
<keyword evidence="1" id="KW-0812">Transmembrane</keyword>
<feature type="transmembrane region" description="Helical" evidence="1">
    <location>
        <begin position="93"/>
        <end position="113"/>
    </location>
</feature>
<dbReference type="Proteomes" id="UP000515514">
    <property type="component" value="Chromosome"/>
</dbReference>
<dbReference type="EMBL" id="CP052909">
    <property type="protein sequence ID" value="QNJ97566.1"/>
    <property type="molecule type" value="Genomic_DNA"/>
</dbReference>
<keyword evidence="3" id="KW-1185">Reference proteome</keyword>
<gene>
    <name evidence="2" type="ORF">ALE3EI_0993</name>
</gene>
<accession>A0A7G8PTA0</accession>
<feature type="transmembrane region" description="Helical" evidence="1">
    <location>
        <begin position="119"/>
        <end position="137"/>
    </location>
</feature>
<protein>
    <recommendedName>
        <fullName evidence="4">DoxX family protein</fullName>
    </recommendedName>
</protein>
<dbReference type="KEGG" id="alti:ALE3EI_0993"/>
<feature type="transmembrane region" description="Helical" evidence="1">
    <location>
        <begin position="69"/>
        <end position="88"/>
    </location>
</feature>
<reference evidence="2 3" key="1">
    <citation type="submission" date="2020-04" db="EMBL/GenBank/DDBJ databases">
        <title>Genome sequence of Altibacter aquimarinus strain ALE3EI.</title>
        <authorList>
            <person name="Oh H.-M."/>
            <person name="Jang D."/>
        </authorList>
    </citation>
    <scope>NUCLEOTIDE SEQUENCE [LARGE SCALE GENOMIC DNA]</scope>
    <source>
        <strain evidence="2 3">ALE3EI</strain>
    </source>
</reference>
<keyword evidence="1" id="KW-0472">Membrane</keyword>
<proteinExistence type="predicted"/>
<feature type="transmembrane region" description="Helical" evidence="1">
    <location>
        <begin position="165"/>
        <end position="186"/>
    </location>
</feature>
<organism evidence="2 3">
    <name type="scientific">Constantimarinum furrinae</name>
    <dbReference type="NCBI Taxonomy" id="2562285"/>
    <lineage>
        <taxon>Bacteria</taxon>
        <taxon>Pseudomonadati</taxon>
        <taxon>Bacteroidota</taxon>
        <taxon>Flavobacteriia</taxon>
        <taxon>Flavobacteriales</taxon>
        <taxon>Flavobacteriaceae</taxon>
        <taxon>Altibacter/Constantimarinum group</taxon>
        <taxon>Constantimarinum</taxon>
    </lineage>
</organism>
<feature type="transmembrane region" description="Helical" evidence="1">
    <location>
        <begin position="20"/>
        <end position="41"/>
    </location>
</feature>
<evidence type="ECO:0000256" key="1">
    <source>
        <dbReference type="SAM" id="Phobius"/>
    </source>
</evidence>